<gene>
    <name evidence="3" type="ORF">FUA23_01940</name>
</gene>
<feature type="transmembrane region" description="Helical" evidence="1">
    <location>
        <begin position="170"/>
        <end position="188"/>
    </location>
</feature>
<feature type="transmembrane region" description="Helical" evidence="1">
    <location>
        <begin position="200"/>
        <end position="218"/>
    </location>
</feature>
<name>A0A5C7G077_9BACT</name>
<dbReference type="InterPro" id="IPR000326">
    <property type="entry name" value="PAP2/HPO"/>
</dbReference>
<dbReference type="RefSeq" id="WP_147929020.1">
    <property type="nucleotide sequence ID" value="NZ_VOXD01000002.1"/>
</dbReference>
<organism evidence="3 4">
    <name type="scientific">Neolewinella aurantiaca</name>
    <dbReference type="NCBI Taxonomy" id="2602767"/>
    <lineage>
        <taxon>Bacteria</taxon>
        <taxon>Pseudomonadati</taxon>
        <taxon>Bacteroidota</taxon>
        <taxon>Saprospiria</taxon>
        <taxon>Saprospirales</taxon>
        <taxon>Lewinellaceae</taxon>
        <taxon>Neolewinella</taxon>
    </lineage>
</organism>
<accession>A0A5C7G077</accession>
<evidence type="ECO:0000259" key="2">
    <source>
        <dbReference type="SMART" id="SM00014"/>
    </source>
</evidence>
<keyword evidence="1" id="KW-1133">Transmembrane helix</keyword>
<dbReference type="InterPro" id="IPR036938">
    <property type="entry name" value="PAP2/HPO_sf"/>
</dbReference>
<comment type="caution">
    <text evidence="3">The sequence shown here is derived from an EMBL/GenBank/DDBJ whole genome shotgun (WGS) entry which is preliminary data.</text>
</comment>
<dbReference type="Pfam" id="PF01569">
    <property type="entry name" value="PAP2"/>
    <property type="match status" value="1"/>
</dbReference>
<dbReference type="Gene3D" id="1.20.144.10">
    <property type="entry name" value="Phosphatidic acid phosphatase type 2/haloperoxidase"/>
    <property type="match status" value="1"/>
</dbReference>
<proteinExistence type="predicted"/>
<dbReference type="EMBL" id="VOXD01000002">
    <property type="protein sequence ID" value="TXF91480.1"/>
    <property type="molecule type" value="Genomic_DNA"/>
</dbReference>
<feature type="domain" description="Phosphatidic acid phosphatase type 2/haloperoxidase" evidence="2">
    <location>
        <begin position="93"/>
        <end position="215"/>
    </location>
</feature>
<keyword evidence="1" id="KW-0812">Transmembrane</keyword>
<sequence>MRLRLKPSRELGLIGLASALTGLAIWLDRRKSDEVSVSTLRNPHAGSRNLLDAFAWDEQNAPAANLADAGLYGGPALPLLLAFHPRPRRNFGTLLLIWLETVYLNFAVTSVIKNRFSRPRPYVLAASFPFEQVLSRNDRAAFLSGHTSMAAAGGVLFALLVSHYSQNRPAQMGAFFIAGSVPGFTAFLRVKSAKHWPTDAVAGVLLGAGVALSVFELHRVENGDTGKTERVAI</sequence>
<evidence type="ECO:0000313" key="3">
    <source>
        <dbReference type="EMBL" id="TXF91480.1"/>
    </source>
</evidence>
<dbReference type="SMART" id="SM00014">
    <property type="entry name" value="acidPPc"/>
    <property type="match status" value="1"/>
</dbReference>
<protein>
    <submittedName>
        <fullName evidence="3">Phosphatase PAP2 family protein</fullName>
    </submittedName>
</protein>
<keyword evidence="4" id="KW-1185">Reference proteome</keyword>
<dbReference type="SUPFAM" id="SSF48317">
    <property type="entry name" value="Acid phosphatase/Vanadium-dependent haloperoxidase"/>
    <property type="match status" value="1"/>
</dbReference>
<feature type="transmembrane region" description="Helical" evidence="1">
    <location>
        <begin position="140"/>
        <end position="164"/>
    </location>
</feature>
<keyword evidence="1" id="KW-0472">Membrane</keyword>
<reference evidence="3 4" key="1">
    <citation type="submission" date="2019-08" db="EMBL/GenBank/DDBJ databases">
        <title>Lewinella sp. strain SSH13 Genome sequencing and assembly.</title>
        <authorList>
            <person name="Kim I."/>
        </authorList>
    </citation>
    <scope>NUCLEOTIDE SEQUENCE [LARGE SCALE GENOMIC DNA]</scope>
    <source>
        <strain evidence="3 4">SSH13</strain>
    </source>
</reference>
<dbReference type="OrthoDB" id="5289372at2"/>
<dbReference type="AlphaFoldDB" id="A0A5C7G077"/>
<feature type="transmembrane region" description="Helical" evidence="1">
    <location>
        <begin position="91"/>
        <end position="112"/>
    </location>
</feature>
<evidence type="ECO:0000313" key="4">
    <source>
        <dbReference type="Proteomes" id="UP000321907"/>
    </source>
</evidence>
<dbReference type="CDD" id="cd01610">
    <property type="entry name" value="PAP2_like"/>
    <property type="match status" value="1"/>
</dbReference>
<evidence type="ECO:0000256" key="1">
    <source>
        <dbReference type="SAM" id="Phobius"/>
    </source>
</evidence>
<dbReference type="Proteomes" id="UP000321907">
    <property type="component" value="Unassembled WGS sequence"/>
</dbReference>